<gene>
    <name evidence="1" type="ORF">Lste_2367</name>
</gene>
<dbReference type="RefSeq" id="WP_058511160.1">
    <property type="nucleotide sequence ID" value="NZ_LNYY01000019.1"/>
</dbReference>
<reference evidence="1 2" key="1">
    <citation type="submission" date="2015-11" db="EMBL/GenBank/DDBJ databases">
        <title>Genomic analysis of 38 Legionella species identifies large and diverse effector repertoires.</title>
        <authorList>
            <person name="Burstein D."/>
            <person name="Amaro F."/>
            <person name="Zusman T."/>
            <person name="Lifshitz Z."/>
            <person name="Cohen O."/>
            <person name="Gilbert J.A."/>
            <person name="Pupko T."/>
            <person name="Shuman H.A."/>
            <person name="Segal G."/>
        </authorList>
    </citation>
    <scope>NUCLEOTIDE SEQUENCE [LARGE SCALE GENOMIC DNA]</scope>
    <source>
        <strain evidence="1 2">IMVS3376</strain>
    </source>
</reference>
<dbReference type="AlphaFoldDB" id="A0A0W0ZJM4"/>
<evidence type="ECO:0000313" key="2">
    <source>
        <dbReference type="Proteomes" id="UP000054926"/>
    </source>
</evidence>
<dbReference type="Proteomes" id="UP000054926">
    <property type="component" value="Unassembled WGS sequence"/>
</dbReference>
<evidence type="ECO:0000313" key="1">
    <source>
        <dbReference type="EMBL" id="KTD69209.1"/>
    </source>
</evidence>
<organism evidence="1 2">
    <name type="scientific">Legionella steelei</name>
    <dbReference type="NCBI Taxonomy" id="947033"/>
    <lineage>
        <taxon>Bacteria</taxon>
        <taxon>Pseudomonadati</taxon>
        <taxon>Pseudomonadota</taxon>
        <taxon>Gammaproteobacteria</taxon>
        <taxon>Legionellales</taxon>
        <taxon>Legionellaceae</taxon>
        <taxon>Legionella</taxon>
    </lineage>
</organism>
<protein>
    <submittedName>
        <fullName evidence="1">Uncharacterized protein</fullName>
    </submittedName>
</protein>
<name>A0A0W0ZJM4_9GAMM</name>
<proteinExistence type="predicted"/>
<accession>A0A0W0ZJM4</accession>
<keyword evidence="2" id="KW-1185">Reference proteome</keyword>
<dbReference type="OrthoDB" id="5645602at2"/>
<dbReference type="EMBL" id="LNYY01000019">
    <property type="protein sequence ID" value="KTD69209.1"/>
    <property type="molecule type" value="Genomic_DNA"/>
</dbReference>
<comment type="caution">
    <text evidence="1">The sequence shown here is derived from an EMBL/GenBank/DDBJ whole genome shotgun (WGS) entry which is preliminary data.</text>
</comment>
<dbReference type="PATRIC" id="fig|947033.5.peg.2507"/>
<sequence>MLTIYHIRLLIEECRGMGRSGLDNGVTASIPQIQIDILKPPYDFLGVQGNPAIFINKSTYKLLGHLHKNWDMNQTIALKASFLEQNTIEVIGTIIHEAGHAFNVAAKIANTEANAYIYEIEVIRKLLEMKSSCLFGCTFKDIQSFFKQRLSFYTNGSKDNKYLECLVKTIKKEFELEAKTTPLSEEKDLERIAIFVTGVTLFKPKQWGKEQAITGSKMRSGLSKSLAS</sequence>